<evidence type="ECO:0000313" key="1">
    <source>
        <dbReference type="EMBL" id="QVQ62048.1"/>
    </source>
</evidence>
<organism evidence="1">
    <name type="scientific">Escherichia coli</name>
    <dbReference type="NCBI Taxonomy" id="562"/>
    <lineage>
        <taxon>Bacteria</taxon>
        <taxon>Pseudomonadati</taxon>
        <taxon>Pseudomonadota</taxon>
        <taxon>Gammaproteobacteria</taxon>
        <taxon>Enterobacterales</taxon>
        <taxon>Enterobacteriaceae</taxon>
        <taxon>Escherichia</taxon>
    </lineage>
</organism>
<keyword evidence="1" id="KW-0614">Plasmid</keyword>
<geneLocation type="plasmid" evidence="1">
    <name>pHN13R-tetX4</name>
</geneLocation>
<reference evidence="1" key="1">
    <citation type="submission" date="2021-04" db="EMBL/GenBank/DDBJ databases">
        <authorList>
            <person name="Li R."/>
            <person name="Li Y."/>
        </authorList>
    </citation>
    <scope>NUCLEOTIDE SEQUENCE</scope>
    <source>
        <plasmid evidence="1">pHN13R-tetX4</plasmid>
    </source>
</reference>
<dbReference type="EMBL" id="MZ054178">
    <property type="protein sequence ID" value="QVQ62048.1"/>
    <property type="molecule type" value="Genomic_DNA"/>
</dbReference>
<gene>
    <name evidence="1" type="ORF">FDGFPMFE_00006</name>
    <name evidence="2" type="ORF">FDGFPMFE_00033</name>
    <name evidence="3" type="ORF">FDGFPMFE_00171</name>
    <name evidence="4" type="ORF">FDGFPMFE_00198</name>
</gene>
<name>A0A8E6P3B1_ECOLX</name>
<evidence type="ECO:0000313" key="3">
    <source>
        <dbReference type="EMBL" id="QVQ62213.1"/>
    </source>
</evidence>
<dbReference type="EMBL" id="MZ054178">
    <property type="protein sequence ID" value="QVQ62240.1"/>
    <property type="molecule type" value="Genomic_DNA"/>
</dbReference>
<dbReference type="AlphaFoldDB" id="A0A8E6P3B1"/>
<evidence type="ECO:0000313" key="4">
    <source>
        <dbReference type="EMBL" id="QVQ62240.1"/>
    </source>
</evidence>
<sequence>MSADPKRWIRVTAPVLATWWVWPAFLTRCQYPSLYQLPFLPGIPAIDDFRTRCYQFFNNSKLPFYSIVIN</sequence>
<protein>
    <submittedName>
        <fullName evidence="1">Uncharacterized protein</fullName>
    </submittedName>
</protein>
<accession>A0A8E6P3B1</accession>
<dbReference type="EMBL" id="MZ054178">
    <property type="protein sequence ID" value="QVQ62213.1"/>
    <property type="molecule type" value="Genomic_DNA"/>
</dbReference>
<evidence type="ECO:0000313" key="2">
    <source>
        <dbReference type="EMBL" id="QVQ62075.1"/>
    </source>
</evidence>
<dbReference type="EMBL" id="MZ054178">
    <property type="protein sequence ID" value="QVQ62075.1"/>
    <property type="molecule type" value="Genomic_DNA"/>
</dbReference>
<proteinExistence type="predicted"/>